<gene>
    <name evidence="2" type="ORF">SAMN00790413_00339</name>
</gene>
<dbReference type="EMBL" id="FWWU01000009">
    <property type="protein sequence ID" value="SMB89262.1"/>
    <property type="molecule type" value="Genomic_DNA"/>
</dbReference>
<dbReference type="RefSeq" id="WP_084048030.1">
    <property type="nucleotide sequence ID" value="NZ_FWWU01000009.1"/>
</dbReference>
<evidence type="ECO:0000256" key="1">
    <source>
        <dbReference type="SAM" id="SignalP"/>
    </source>
</evidence>
<evidence type="ECO:0008006" key="4">
    <source>
        <dbReference type="Google" id="ProtNLM"/>
    </source>
</evidence>
<name>A0A1W1V7C5_9DEIO</name>
<dbReference type="STRING" id="695939.SAMN00790413_00339"/>
<evidence type="ECO:0000313" key="3">
    <source>
        <dbReference type="Proteomes" id="UP000192582"/>
    </source>
</evidence>
<accession>A0A1W1V7C5</accession>
<feature type="signal peptide" evidence="1">
    <location>
        <begin position="1"/>
        <end position="20"/>
    </location>
</feature>
<proteinExistence type="predicted"/>
<dbReference type="Proteomes" id="UP000192582">
    <property type="component" value="Unassembled WGS sequence"/>
</dbReference>
<feature type="chain" id="PRO_5012348162" description="Outer membrane protein beta-barrel domain-containing protein" evidence="1">
    <location>
        <begin position="21"/>
        <end position="157"/>
    </location>
</feature>
<keyword evidence="1" id="KW-0732">Signal</keyword>
<protein>
    <recommendedName>
        <fullName evidence="4">Outer membrane protein beta-barrel domain-containing protein</fullName>
    </recommendedName>
</protein>
<dbReference type="OrthoDB" id="68600at2"/>
<evidence type="ECO:0000313" key="2">
    <source>
        <dbReference type="EMBL" id="SMB89262.1"/>
    </source>
</evidence>
<organism evidence="2 3">
    <name type="scientific">Deinococcus hopiensis KR-140</name>
    <dbReference type="NCBI Taxonomy" id="695939"/>
    <lineage>
        <taxon>Bacteria</taxon>
        <taxon>Thermotogati</taxon>
        <taxon>Deinococcota</taxon>
        <taxon>Deinococci</taxon>
        <taxon>Deinococcales</taxon>
        <taxon>Deinococcaceae</taxon>
        <taxon>Deinococcus</taxon>
    </lineage>
</organism>
<dbReference type="AlphaFoldDB" id="A0A1W1V7C5"/>
<keyword evidence="3" id="KW-1185">Reference proteome</keyword>
<sequence length="157" mass="16239">MKKALFALTLSLGLSSAAQAAPSVYLGVRAMAESPVNVGVGAQVTYDVGSYAVRLGLNAKSILGFTLGFGGDVAALFPLSGNTETAGRVLVGAGVDVERHNGALTVVRPHVLLNGEYRLARFFSVFGEASVGYALLNSSYDAVGFLSPGLRVGLNFR</sequence>
<reference evidence="2 3" key="1">
    <citation type="submission" date="2017-04" db="EMBL/GenBank/DDBJ databases">
        <authorList>
            <person name="Afonso C.L."/>
            <person name="Miller P.J."/>
            <person name="Scott M.A."/>
            <person name="Spackman E."/>
            <person name="Goraichik I."/>
            <person name="Dimitrov K.M."/>
            <person name="Suarez D.L."/>
            <person name="Swayne D.E."/>
        </authorList>
    </citation>
    <scope>NUCLEOTIDE SEQUENCE [LARGE SCALE GENOMIC DNA]</scope>
    <source>
        <strain evidence="2 3">KR-140</strain>
    </source>
</reference>